<keyword evidence="8" id="KW-1185">Reference proteome</keyword>
<protein>
    <submittedName>
        <fullName evidence="7">Lauroyl acyltransferase</fullName>
    </submittedName>
</protein>
<keyword evidence="3" id="KW-0997">Cell inner membrane</keyword>
<evidence type="ECO:0000256" key="5">
    <source>
        <dbReference type="ARBA" id="ARBA00023136"/>
    </source>
</evidence>
<dbReference type="AlphaFoldDB" id="A0A918WGY7"/>
<keyword evidence="6 7" id="KW-0012">Acyltransferase</keyword>
<dbReference type="GO" id="GO:0005886">
    <property type="term" value="C:plasma membrane"/>
    <property type="evidence" value="ECO:0007669"/>
    <property type="project" value="UniProtKB-SubCell"/>
</dbReference>
<reference evidence="7" key="1">
    <citation type="journal article" date="2014" name="Int. J. Syst. Evol. Microbiol.">
        <title>Complete genome sequence of Corynebacterium casei LMG S-19264T (=DSM 44701T), isolated from a smear-ripened cheese.</title>
        <authorList>
            <consortium name="US DOE Joint Genome Institute (JGI-PGF)"/>
            <person name="Walter F."/>
            <person name="Albersmeier A."/>
            <person name="Kalinowski J."/>
            <person name="Ruckert C."/>
        </authorList>
    </citation>
    <scope>NUCLEOTIDE SEQUENCE</scope>
    <source>
        <strain evidence="7">KCTC 23310</strain>
    </source>
</reference>
<evidence type="ECO:0000256" key="2">
    <source>
        <dbReference type="ARBA" id="ARBA00022475"/>
    </source>
</evidence>
<proteinExistence type="predicted"/>
<dbReference type="PANTHER" id="PTHR30606:SF10">
    <property type="entry name" value="PHOSPHATIDYLINOSITOL MANNOSIDE ACYLTRANSFERASE"/>
    <property type="match status" value="1"/>
</dbReference>
<evidence type="ECO:0000256" key="3">
    <source>
        <dbReference type="ARBA" id="ARBA00022519"/>
    </source>
</evidence>
<comment type="caution">
    <text evidence="7">The sequence shown here is derived from an EMBL/GenBank/DDBJ whole genome shotgun (WGS) entry which is preliminary data.</text>
</comment>
<evidence type="ECO:0000256" key="4">
    <source>
        <dbReference type="ARBA" id="ARBA00022679"/>
    </source>
</evidence>
<keyword evidence="2" id="KW-1003">Cell membrane</keyword>
<reference evidence="7" key="2">
    <citation type="submission" date="2020-09" db="EMBL/GenBank/DDBJ databases">
        <authorList>
            <person name="Sun Q."/>
            <person name="Kim S."/>
        </authorList>
    </citation>
    <scope>NUCLEOTIDE SEQUENCE</scope>
    <source>
        <strain evidence="7">KCTC 23310</strain>
    </source>
</reference>
<gene>
    <name evidence="7" type="ORF">GCM10007315_05380</name>
</gene>
<evidence type="ECO:0000256" key="6">
    <source>
        <dbReference type="ARBA" id="ARBA00023315"/>
    </source>
</evidence>
<dbReference type="GO" id="GO:0016746">
    <property type="term" value="F:acyltransferase activity"/>
    <property type="evidence" value="ECO:0007669"/>
    <property type="project" value="UniProtKB-KW"/>
</dbReference>
<sequence>MTFRLDHWLQDRLLRGLIWGLLRLPYKARLAVSGWVSARLIGPIAGYNARSRDNLARVWPDMPTAERNRLARAVSDNVGRSFIELYSKTEFLEAARALPPQGAGLAALAEAAKQNRPVLLITGHFGNYEASREALTALGYQIGGLYRPMKNQHFNGHYVAAMGRFGTPLFPRGREGLADMIRFLKSGGMLGMVIDQHMNSGEILDFLGLPARTALSAAELALKYNALLIPAYAIRQPDGVTFQTLVEAPIPHTDARQMTQALNDSLAAQVRAHPEQWFWIHRRWK</sequence>
<comment type="subcellular location">
    <subcellularLocation>
        <location evidence="1">Cell inner membrane</location>
    </subcellularLocation>
</comment>
<dbReference type="PANTHER" id="PTHR30606">
    <property type="entry name" value="LIPID A BIOSYNTHESIS LAUROYL ACYLTRANSFERASE"/>
    <property type="match status" value="1"/>
</dbReference>
<evidence type="ECO:0000256" key="1">
    <source>
        <dbReference type="ARBA" id="ARBA00004533"/>
    </source>
</evidence>
<keyword evidence="4" id="KW-0808">Transferase</keyword>
<dbReference type="GO" id="GO:0009247">
    <property type="term" value="P:glycolipid biosynthetic process"/>
    <property type="evidence" value="ECO:0007669"/>
    <property type="project" value="UniProtKB-ARBA"/>
</dbReference>
<name>A0A918WGY7_9RHOB</name>
<dbReference type="Proteomes" id="UP000638981">
    <property type="component" value="Unassembled WGS sequence"/>
</dbReference>
<accession>A0A918WGY7</accession>
<organism evidence="7 8">
    <name type="scientific">Neogemmobacter tilapiae</name>
    <dbReference type="NCBI Taxonomy" id="875041"/>
    <lineage>
        <taxon>Bacteria</taxon>
        <taxon>Pseudomonadati</taxon>
        <taxon>Pseudomonadota</taxon>
        <taxon>Alphaproteobacteria</taxon>
        <taxon>Rhodobacterales</taxon>
        <taxon>Paracoccaceae</taxon>
        <taxon>Neogemmobacter</taxon>
    </lineage>
</organism>
<dbReference type="RefSeq" id="WP_189410046.1">
    <property type="nucleotide sequence ID" value="NZ_BMYJ01000001.1"/>
</dbReference>
<dbReference type="Pfam" id="PF03279">
    <property type="entry name" value="Lip_A_acyltrans"/>
    <property type="match status" value="1"/>
</dbReference>
<dbReference type="EMBL" id="BMYJ01000001">
    <property type="protein sequence ID" value="GHC46571.1"/>
    <property type="molecule type" value="Genomic_DNA"/>
</dbReference>
<dbReference type="CDD" id="cd07984">
    <property type="entry name" value="LPLAT_LABLAT-like"/>
    <property type="match status" value="1"/>
</dbReference>
<evidence type="ECO:0000313" key="7">
    <source>
        <dbReference type="EMBL" id="GHC46571.1"/>
    </source>
</evidence>
<evidence type="ECO:0000313" key="8">
    <source>
        <dbReference type="Proteomes" id="UP000638981"/>
    </source>
</evidence>
<keyword evidence="5" id="KW-0472">Membrane</keyword>
<dbReference type="InterPro" id="IPR004960">
    <property type="entry name" value="LipA_acyltrans"/>
</dbReference>
<dbReference type="PIRSF" id="PIRSF026649">
    <property type="entry name" value="MsbB"/>
    <property type="match status" value="1"/>
</dbReference>